<name>A0A735JC82_SALET</name>
<protein>
    <submittedName>
        <fullName evidence="2">DNA primase</fullName>
    </submittedName>
</protein>
<sequence>AVILAVNNNPMRFTDRSGGVSRRRVIIHFPEQIAPEERDPQLRDKIARELAVIVRQLMQKFSDPMTARTLLQSQQNSDEALSIKRDADPTFDFCGYLEMLPQTNGMFMGNASIIPRNYRKYLYHAYLAYMEANGYRNVLSLKMFGLGLPMMLKEYGLNYEKRHTKQGIQTNLSLKEESYGDWLPKCDEPTAT</sequence>
<dbReference type="AlphaFoldDB" id="A0A735JC82"/>
<evidence type="ECO:0000313" key="2">
    <source>
        <dbReference type="EMBL" id="HAE6965818.1"/>
    </source>
</evidence>
<organism evidence="2">
    <name type="scientific">Salmonella enterica subsp. enterica serovar Panama</name>
    <dbReference type="NCBI Taxonomy" id="29472"/>
    <lineage>
        <taxon>Bacteria</taxon>
        <taxon>Pseudomonadati</taxon>
        <taxon>Pseudomonadota</taxon>
        <taxon>Gammaproteobacteria</taxon>
        <taxon>Enterobacterales</taxon>
        <taxon>Enterobacteriaceae</taxon>
        <taxon>Salmonella</taxon>
    </lineage>
</organism>
<dbReference type="EMBL" id="DAASTO010000040">
    <property type="protein sequence ID" value="HAE6965818.1"/>
    <property type="molecule type" value="Genomic_DNA"/>
</dbReference>
<dbReference type="SUPFAM" id="SSF46785">
    <property type="entry name" value="Winged helix' DNA-binding domain"/>
    <property type="match status" value="1"/>
</dbReference>
<feature type="domain" description="DNA primase/nucleoside triphosphatase C-terminal" evidence="1">
    <location>
        <begin position="85"/>
        <end position="184"/>
    </location>
</feature>
<evidence type="ECO:0000259" key="1">
    <source>
        <dbReference type="Pfam" id="PF03288"/>
    </source>
</evidence>
<dbReference type="Pfam" id="PF03288">
    <property type="entry name" value="Pox_D5"/>
    <property type="match status" value="1"/>
</dbReference>
<gene>
    <name evidence="2" type="ORF">GNC51_004614</name>
</gene>
<reference evidence="2" key="2">
    <citation type="submission" date="2018-07" db="EMBL/GenBank/DDBJ databases">
        <authorList>
            <consortium name="NCBI Pathogen Detection Project"/>
        </authorList>
    </citation>
    <scope>NUCLEOTIDE SEQUENCE</scope>
    <source>
        <strain evidence="2">CDC B1171</strain>
    </source>
</reference>
<proteinExistence type="predicted"/>
<dbReference type="Gene3D" id="1.10.10.10">
    <property type="entry name" value="Winged helix-like DNA-binding domain superfamily/Winged helix DNA-binding domain"/>
    <property type="match status" value="1"/>
</dbReference>
<comment type="caution">
    <text evidence="2">The sequence shown here is derived from an EMBL/GenBank/DDBJ whole genome shotgun (WGS) entry which is preliminary data.</text>
</comment>
<dbReference type="InterPro" id="IPR004968">
    <property type="entry name" value="DNA_primase/NTPase_C"/>
</dbReference>
<accession>A0A735JC82</accession>
<dbReference type="InterPro" id="IPR036390">
    <property type="entry name" value="WH_DNA-bd_sf"/>
</dbReference>
<feature type="non-terminal residue" evidence="2">
    <location>
        <position position="1"/>
    </location>
</feature>
<reference evidence="2" key="1">
    <citation type="journal article" date="2018" name="Genome Biol.">
        <title>SKESA: strategic k-mer extension for scrupulous assemblies.</title>
        <authorList>
            <person name="Souvorov A."/>
            <person name="Agarwala R."/>
            <person name="Lipman D.J."/>
        </authorList>
    </citation>
    <scope>NUCLEOTIDE SEQUENCE</scope>
    <source>
        <strain evidence="2">CDC B1171</strain>
    </source>
</reference>
<dbReference type="InterPro" id="IPR036388">
    <property type="entry name" value="WH-like_DNA-bd_sf"/>
</dbReference>